<evidence type="ECO:0000256" key="1">
    <source>
        <dbReference type="SAM" id="MobiDB-lite"/>
    </source>
</evidence>
<feature type="compositionally biased region" description="Basic and acidic residues" evidence="1">
    <location>
        <begin position="357"/>
        <end position="447"/>
    </location>
</feature>
<feature type="region of interest" description="Disordered" evidence="1">
    <location>
        <begin position="357"/>
        <end position="686"/>
    </location>
</feature>
<dbReference type="InParanoid" id="A0A066VQ23"/>
<dbReference type="AlphaFoldDB" id="A0A066VQ23"/>
<organism evidence="2 3">
    <name type="scientific">Tilletiaria anomala (strain ATCC 24038 / CBS 436.72 / UBC 951)</name>
    <dbReference type="NCBI Taxonomy" id="1037660"/>
    <lineage>
        <taxon>Eukaryota</taxon>
        <taxon>Fungi</taxon>
        <taxon>Dikarya</taxon>
        <taxon>Basidiomycota</taxon>
        <taxon>Ustilaginomycotina</taxon>
        <taxon>Exobasidiomycetes</taxon>
        <taxon>Georgefischeriales</taxon>
        <taxon>Tilletiariaceae</taxon>
        <taxon>Tilletiaria</taxon>
    </lineage>
</organism>
<dbReference type="HOGENOM" id="CLU_297745_0_0_1"/>
<evidence type="ECO:0000313" key="2">
    <source>
        <dbReference type="EMBL" id="KDN40869.1"/>
    </source>
</evidence>
<feature type="compositionally biased region" description="Low complexity" evidence="1">
    <location>
        <begin position="121"/>
        <end position="139"/>
    </location>
</feature>
<gene>
    <name evidence="2" type="ORF">K437DRAFT_258487</name>
</gene>
<dbReference type="RefSeq" id="XP_013241517.1">
    <property type="nucleotide sequence ID" value="XM_013386063.1"/>
</dbReference>
<protein>
    <submittedName>
        <fullName evidence="2">Uncharacterized protein</fullName>
    </submittedName>
</protein>
<name>A0A066VQ23_TILAU</name>
<evidence type="ECO:0000313" key="3">
    <source>
        <dbReference type="Proteomes" id="UP000027361"/>
    </source>
</evidence>
<reference evidence="2 3" key="1">
    <citation type="submission" date="2014-05" db="EMBL/GenBank/DDBJ databases">
        <title>Draft genome sequence of a rare smut relative, Tilletiaria anomala UBC 951.</title>
        <authorList>
            <consortium name="DOE Joint Genome Institute"/>
            <person name="Toome M."/>
            <person name="Kuo A."/>
            <person name="Henrissat B."/>
            <person name="Lipzen A."/>
            <person name="Tritt A."/>
            <person name="Yoshinaga Y."/>
            <person name="Zane M."/>
            <person name="Barry K."/>
            <person name="Grigoriev I.V."/>
            <person name="Spatafora J.W."/>
            <person name="Aimea M.C."/>
        </authorList>
    </citation>
    <scope>NUCLEOTIDE SEQUENCE [LARGE SCALE GENOMIC DNA]</scope>
    <source>
        <strain evidence="2 3">UBC 951</strain>
    </source>
</reference>
<dbReference type="GeneID" id="25264997"/>
<feature type="region of interest" description="Disordered" evidence="1">
    <location>
        <begin position="161"/>
        <end position="289"/>
    </location>
</feature>
<feature type="compositionally biased region" description="Low complexity" evidence="1">
    <location>
        <begin position="192"/>
        <end position="207"/>
    </location>
</feature>
<feature type="region of interest" description="Disordered" evidence="1">
    <location>
        <begin position="818"/>
        <end position="848"/>
    </location>
</feature>
<feature type="region of interest" description="Disordered" evidence="1">
    <location>
        <begin position="778"/>
        <end position="804"/>
    </location>
</feature>
<proteinExistence type="predicted"/>
<feature type="compositionally biased region" description="Low complexity" evidence="1">
    <location>
        <begin position="258"/>
        <end position="289"/>
    </location>
</feature>
<dbReference type="OMA" id="THARESK"/>
<comment type="caution">
    <text evidence="2">The sequence shown here is derived from an EMBL/GenBank/DDBJ whole genome shotgun (WGS) entry which is preliminary data.</text>
</comment>
<feature type="compositionally biased region" description="Basic and acidic residues" evidence="1">
    <location>
        <begin position="457"/>
        <end position="481"/>
    </location>
</feature>
<feature type="compositionally biased region" description="Basic and acidic residues" evidence="1">
    <location>
        <begin position="829"/>
        <end position="848"/>
    </location>
</feature>
<dbReference type="EMBL" id="JMSN01000086">
    <property type="protein sequence ID" value="KDN40869.1"/>
    <property type="molecule type" value="Genomic_DNA"/>
</dbReference>
<feature type="compositionally biased region" description="Low complexity" evidence="1">
    <location>
        <begin position="780"/>
        <end position="791"/>
    </location>
</feature>
<feature type="compositionally biased region" description="Basic and acidic residues" evidence="1">
    <location>
        <begin position="488"/>
        <end position="537"/>
    </location>
</feature>
<dbReference type="STRING" id="1037660.A0A066VQ23"/>
<dbReference type="Proteomes" id="UP000027361">
    <property type="component" value="Unassembled WGS sequence"/>
</dbReference>
<dbReference type="OrthoDB" id="2555328at2759"/>
<feature type="compositionally biased region" description="Low complexity" evidence="1">
    <location>
        <begin position="538"/>
        <end position="549"/>
    </location>
</feature>
<feature type="region of interest" description="Disordered" evidence="1">
    <location>
        <begin position="120"/>
        <end position="142"/>
    </location>
</feature>
<feature type="compositionally biased region" description="Basic residues" evidence="1">
    <location>
        <begin position="606"/>
        <end position="615"/>
    </location>
</feature>
<accession>A0A066VQ23</accession>
<feature type="compositionally biased region" description="Low complexity" evidence="1">
    <location>
        <begin position="222"/>
        <end position="235"/>
    </location>
</feature>
<feature type="compositionally biased region" description="Polar residues" evidence="1">
    <location>
        <begin position="244"/>
        <end position="257"/>
    </location>
</feature>
<sequence length="1011" mass="111398">MPASAKSRTDVSPGIPAAISVMSSATTPALVTSASAPVPAVAAPPISIILRGPSTTSRTFFTALPPTLEDLLAKARKLFNIPTSHTPYITLGSDERAIILEDSMPFLRDRELLITRWNLESPSNKGSRPASSSSASTGTPLAALNCGSTRKVRFCETAVEEEDKKKKEAAQGNGTASPSAGVSAAESSYFDSVSSSQRSASSNGSSSPKQTKESASGGIGGSITTSVASASSPVSKGMLYDRNSAPSSSASMRAGTNSSANSISLSTSLSPSHKSFDTPISAPTASPAADPVATLPAALAQAQASAPVHVQPTLPLATMAPGSIGSSAMARAAHAQRVLQKAKERILREDAEAQLKEELEREAEREQVAQQERQREAEHAHHRQLELEEKRERERQAVREREAEHERERKREEAEEAERACLQAEERERAHKEEEGKRERLAQERQEYAAQRQQQLQREREQQEQECARLEEQRRLEENKKQHIMAAARERARARERERQRVNEEKVEKAEREREEQLKQEAQAQRERAAHLEREQQQEQPQPQEQDQQMKQAAPTVDLRLSNRSRRLSTAAALDKDIEPEADVEPASSSTAVEDASPSPPPLKTRTGRKQQHQQHRQEQDQKHQQNRSSARRKQELISPEMHCDIIPASDDTLHEQEEEMEAEKAALKSATSKPSRRTRRRKVDEYFRSSPQTAIVLSSSPIVAPLQLPLVKGSDDVQDENEDMEDADLALRPTSPLLQKQRQMHPHEQAQTQLHAAAQMQLVIDIEDADEMAVAEALSNQSQSSSDMQPSPSPTKRSHDSTGIWQARKRPALMGRQAPVAALQDEQISAKDSEVREQKDEHEQTHANEIKKSPIEAARRAYELARQVLEAIRVHPSNTGPRKALSGVGAVHLSDILKKISTRAYDDDATEDEAATGAYMIQRLQIDLKHMFSAAKAFHGPRSSLVDGCEILETFASVYIDEILRKLRREAAAASSTAICERAQANQTTWGDLIKSEDGAAQMLSIVPLG</sequence>
<feature type="compositionally biased region" description="Polar residues" evidence="1">
    <location>
        <begin position="172"/>
        <end position="191"/>
    </location>
</feature>
<keyword evidence="3" id="KW-1185">Reference proteome</keyword>